<dbReference type="EC" id="2.7.7.49" evidence="2 13"/>
<evidence type="ECO:0000313" key="17">
    <source>
        <dbReference type="Proteomes" id="UP001172673"/>
    </source>
</evidence>
<accession>A0AA38WWI1</accession>
<dbReference type="GO" id="GO:0000781">
    <property type="term" value="C:chromosome, telomeric region"/>
    <property type="evidence" value="ECO:0007669"/>
    <property type="project" value="UniProtKB-SubCell"/>
</dbReference>
<keyword evidence="5 13" id="KW-0808">Transferase</keyword>
<evidence type="ECO:0000256" key="10">
    <source>
        <dbReference type="ARBA" id="ARBA00022918"/>
    </source>
</evidence>
<keyword evidence="6 13" id="KW-0548">Nucleotidyltransferase</keyword>
<keyword evidence="4 13" id="KW-0158">Chromosome</keyword>
<evidence type="ECO:0000256" key="9">
    <source>
        <dbReference type="ARBA" id="ARBA00022895"/>
    </source>
</evidence>
<dbReference type="Gene3D" id="3.30.70.2630">
    <property type="match status" value="1"/>
</dbReference>
<organism evidence="16 17">
    <name type="scientific">Cladophialophora chaetospira</name>
    <dbReference type="NCBI Taxonomy" id="386627"/>
    <lineage>
        <taxon>Eukaryota</taxon>
        <taxon>Fungi</taxon>
        <taxon>Dikarya</taxon>
        <taxon>Ascomycota</taxon>
        <taxon>Pezizomycotina</taxon>
        <taxon>Eurotiomycetes</taxon>
        <taxon>Chaetothyriomycetidae</taxon>
        <taxon>Chaetothyriales</taxon>
        <taxon>Herpotrichiellaceae</taxon>
        <taxon>Cladophialophora</taxon>
    </lineage>
</organism>
<reference evidence="16" key="1">
    <citation type="submission" date="2022-10" db="EMBL/GenBank/DDBJ databases">
        <title>Culturing micro-colonial fungi from biological soil crusts in the Mojave desert and describing Neophaeococcomyces mojavensis, and introducing the new genera and species Taxawa tesnikishii.</title>
        <authorList>
            <person name="Kurbessoian T."/>
            <person name="Stajich J.E."/>
        </authorList>
    </citation>
    <scope>NUCLEOTIDE SEQUENCE</scope>
    <source>
        <strain evidence="16">TK_41</strain>
    </source>
</reference>
<comment type="similarity">
    <text evidence="1 13">Belongs to the reverse transcriptase family. Telomerase subfamily.</text>
</comment>
<dbReference type="Pfam" id="PF12009">
    <property type="entry name" value="Telomerase_RBD"/>
    <property type="match status" value="1"/>
</dbReference>
<gene>
    <name evidence="16" type="primary">EST2</name>
    <name evidence="16" type="ORF">H2200_012973</name>
</gene>
<keyword evidence="11 13" id="KW-0539">Nucleus</keyword>
<comment type="catalytic activity">
    <reaction evidence="12 13">
        <text>DNA(n) + a 2'-deoxyribonucleoside 5'-triphosphate = DNA(n+1) + diphosphate</text>
        <dbReference type="Rhea" id="RHEA:22508"/>
        <dbReference type="Rhea" id="RHEA-COMP:17339"/>
        <dbReference type="Rhea" id="RHEA-COMP:17340"/>
        <dbReference type="ChEBI" id="CHEBI:33019"/>
        <dbReference type="ChEBI" id="CHEBI:61560"/>
        <dbReference type="ChEBI" id="CHEBI:173112"/>
        <dbReference type="EC" id="2.7.7.49"/>
    </reaction>
</comment>
<dbReference type="GO" id="GO:0046872">
    <property type="term" value="F:metal ion binding"/>
    <property type="evidence" value="ECO:0007669"/>
    <property type="project" value="UniProtKB-KW"/>
</dbReference>
<dbReference type="InterPro" id="IPR000477">
    <property type="entry name" value="RT_dom"/>
</dbReference>
<dbReference type="GO" id="GO:0000333">
    <property type="term" value="C:telomerase catalytic core complex"/>
    <property type="evidence" value="ECO:0007669"/>
    <property type="project" value="TreeGrafter"/>
</dbReference>
<evidence type="ECO:0000256" key="2">
    <source>
        <dbReference type="ARBA" id="ARBA00012493"/>
    </source>
</evidence>
<evidence type="ECO:0000256" key="1">
    <source>
        <dbReference type="ARBA" id="ARBA00008001"/>
    </source>
</evidence>
<protein>
    <recommendedName>
        <fullName evidence="3 13">Telomerase reverse transcriptase</fullName>
        <ecNumber evidence="2 13">2.7.7.49</ecNumber>
    </recommendedName>
    <alternativeName>
        <fullName evidence="13">Telomerase catalytic subunit</fullName>
    </alternativeName>
</protein>
<dbReference type="Proteomes" id="UP001172673">
    <property type="component" value="Unassembled WGS sequence"/>
</dbReference>
<dbReference type="PRINTS" id="PR01365">
    <property type="entry name" value="TELOMERASERT"/>
</dbReference>
<name>A0AA38WWI1_9EURO</name>
<dbReference type="PANTHER" id="PTHR12066">
    <property type="entry name" value="TELOMERASE REVERSE TRANSCRIPTASE"/>
    <property type="match status" value="1"/>
</dbReference>
<dbReference type="SMART" id="SM00975">
    <property type="entry name" value="Telomerase_RBD"/>
    <property type="match status" value="1"/>
</dbReference>
<dbReference type="InterPro" id="IPR049139">
    <property type="entry name" value="TERT_C"/>
</dbReference>
<evidence type="ECO:0000256" key="6">
    <source>
        <dbReference type="ARBA" id="ARBA00022695"/>
    </source>
</evidence>
<dbReference type="Pfam" id="PF21399">
    <property type="entry name" value="TERT_C"/>
    <property type="match status" value="1"/>
</dbReference>
<evidence type="ECO:0000256" key="3">
    <source>
        <dbReference type="ARBA" id="ARBA00016182"/>
    </source>
</evidence>
<dbReference type="GO" id="GO:0070034">
    <property type="term" value="F:telomerase RNA binding"/>
    <property type="evidence" value="ECO:0007669"/>
    <property type="project" value="TreeGrafter"/>
</dbReference>
<keyword evidence="10 13" id="KW-0695">RNA-directed DNA polymerase</keyword>
<dbReference type="CDD" id="cd01648">
    <property type="entry name" value="TERT"/>
    <property type="match status" value="1"/>
</dbReference>
<dbReference type="GO" id="GO:0007004">
    <property type="term" value="P:telomere maintenance via telomerase"/>
    <property type="evidence" value="ECO:0007669"/>
    <property type="project" value="TreeGrafter"/>
</dbReference>
<sequence>MAKKRKRAETTTSNRPTKKPKSTNHDSVRLQEAFLHHAVLSSFYPKVCTLRSYLLASLPATSRVRRRKLTLFQNDETASLLDTCLVGVLKQSSLSVKEARKLEFVTFTQTQYRATGANTGRSQQPCIDEIVDFVIWSLFKGDTTKGGRQNHVLCHGLQRGAVHGDGGRGLPTSLPGIVQRHPNDNLAALKAAPWSDILRLLGTDADFIFSSLLLDCGIFTSLEAGKDNYLQFSGIPISELPQLQNARSKPSRFRSVESHGLGSIRFMRHRMLYARPSLNTSGQVKFGLHHTHILQRVPKITQQRQAVQLLKYVFPRQFGLHSAFTSKVDQDERTQKLKDYTFREQEISGNRKASLTGAPRRLRGETIRLVQKLHRNHQACSYSQILRHYCPLVSLEQGSFMVPSNEIGSSVPSSESLVTQLLLSERIQLESDLPCSKYDGETSFLHHATPIARVSAFCRAAISHLLPADSFGRGLEGQKNRDKIMGTINDFLEMRRFESITMHQAVQGLEVSCISWLVKPGQLKKKMCQSDYAKRSEILHDFVYYIFDSLLIPIVRAHFYVTESSSQRHRLFYFRQDVWRKLSEPSLAALRLSIYAPIKPAEARHKLQSRGLGYSHLRLLPKDQGARPITNLKRKQLKAGAGKRVLGQSINTQLAPLFNVLNYERAREPSSLGSALFSVGDIHDRVADFRKRIPAGARLFFAKVDIKSCFDSIPQQQLLRMIECVFSEQSYRTTKHAELKSLEHASWTGEDGVKRKFAGVARPSDDKAVFSEMSISAIAAKKRHVIFTDQGQQKVWSRDSLLELLKGHIGDSMVKIGKRYMKQIDGIPQGSVLSILLCSYFYAMFERNELGFLHPQSCLLLRLIDDFLLVTTEDQLARRFLEVMAHGDGRYGIQVNPEKSLVNFDVAISGHRVPQMHGETGFPYCGMRINIQTLEFMKDRERKDGHVSNSLTVETSSRPGKLLRRKALSSLKIQMHAMLLDLSLNGREQVVSTLFGNFSESAMKMHQYLAVVAATRRPSQKLIRGVLEDLITAGWKICRAKNGGSRQAKHLTRTQMCWIAAAAFERVLGRKQSQYRDLLVWLRGLREASQFSMNMEPRSLEQLVKDNDRVFCRHVY</sequence>
<comment type="function">
    <text evidence="13">Telomerase is a ribonucleoprotein enzyme essential for the replication of chromosome termini in most eukaryotes. It elongates telomeres. It is a reverse transcriptase that adds simple sequence repeats to chromosome ends by copying a template sequence within the RNA component of the enzyme.</text>
</comment>
<evidence type="ECO:0000256" key="11">
    <source>
        <dbReference type="ARBA" id="ARBA00023242"/>
    </source>
</evidence>
<evidence type="ECO:0000256" key="4">
    <source>
        <dbReference type="ARBA" id="ARBA00022454"/>
    </source>
</evidence>
<comment type="subcellular location">
    <subcellularLocation>
        <location evidence="13">Nucleus</location>
    </subcellularLocation>
    <subcellularLocation>
        <location evidence="13">Chromosome</location>
        <location evidence="13">Telomere</location>
    </subcellularLocation>
</comment>
<evidence type="ECO:0000259" key="15">
    <source>
        <dbReference type="PROSITE" id="PS50878"/>
    </source>
</evidence>
<keyword evidence="17" id="KW-1185">Reference proteome</keyword>
<dbReference type="EMBL" id="JAPDRK010000026">
    <property type="protein sequence ID" value="KAJ9602431.1"/>
    <property type="molecule type" value="Genomic_DNA"/>
</dbReference>
<dbReference type="GO" id="GO:0003720">
    <property type="term" value="F:telomerase activity"/>
    <property type="evidence" value="ECO:0007669"/>
    <property type="project" value="InterPro"/>
</dbReference>
<evidence type="ECO:0000256" key="13">
    <source>
        <dbReference type="RuleBase" id="RU365061"/>
    </source>
</evidence>
<evidence type="ECO:0000256" key="12">
    <source>
        <dbReference type="ARBA" id="ARBA00048173"/>
    </source>
</evidence>
<dbReference type="AlphaFoldDB" id="A0AA38WWI1"/>
<dbReference type="InterPro" id="IPR021891">
    <property type="entry name" value="Telomerase_RBD"/>
</dbReference>
<evidence type="ECO:0000313" key="16">
    <source>
        <dbReference type="EMBL" id="KAJ9602431.1"/>
    </source>
</evidence>
<dbReference type="Gene3D" id="1.10.357.90">
    <property type="match status" value="1"/>
</dbReference>
<dbReference type="GO" id="GO:0042162">
    <property type="term" value="F:telomeric DNA binding"/>
    <property type="evidence" value="ECO:0007669"/>
    <property type="project" value="TreeGrafter"/>
</dbReference>
<keyword evidence="7 13" id="KW-0479">Metal-binding</keyword>
<evidence type="ECO:0000256" key="14">
    <source>
        <dbReference type="SAM" id="MobiDB-lite"/>
    </source>
</evidence>
<keyword evidence="9 13" id="KW-0779">Telomere</keyword>
<evidence type="ECO:0000256" key="8">
    <source>
        <dbReference type="ARBA" id="ARBA00022842"/>
    </source>
</evidence>
<feature type="region of interest" description="Disordered" evidence="14">
    <location>
        <begin position="1"/>
        <end position="26"/>
    </location>
</feature>
<feature type="domain" description="Reverse transcriptase" evidence="15">
    <location>
        <begin position="601"/>
        <end position="929"/>
    </location>
</feature>
<keyword evidence="8 13" id="KW-0460">Magnesium</keyword>
<dbReference type="InterPro" id="IPR003545">
    <property type="entry name" value="Telomerase_RT"/>
</dbReference>
<dbReference type="PANTHER" id="PTHR12066:SF0">
    <property type="entry name" value="TELOMERASE REVERSE TRANSCRIPTASE"/>
    <property type="match status" value="1"/>
</dbReference>
<comment type="caution">
    <text evidence="16">The sequence shown here is derived from an EMBL/GenBank/DDBJ whole genome shotgun (WGS) entry which is preliminary data.</text>
</comment>
<dbReference type="Gene3D" id="1.10.132.70">
    <property type="match status" value="1"/>
</dbReference>
<evidence type="ECO:0000256" key="5">
    <source>
        <dbReference type="ARBA" id="ARBA00022679"/>
    </source>
</evidence>
<dbReference type="PROSITE" id="PS50878">
    <property type="entry name" value="RT_POL"/>
    <property type="match status" value="1"/>
</dbReference>
<proteinExistence type="inferred from homology"/>
<evidence type="ECO:0000256" key="7">
    <source>
        <dbReference type="ARBA" id="ARBA00022723"/>
    </source>
</evidence>